<geneLocation type="mitochondrion" evidence="2"/>
<organism evidence="2">
    <name type="scientific">Picea sitchensis</name>
    <name type="common">Sitka spruce</name>
    <name type="synonym">Pinus sitchensis</name>
    <dbReference type="NCBI Taxonomy" id="3332"/>
    <lineage>
        <taxon>Eukaryota</taxon>
        <taxon>Viridiplantae</taxon>
        <taxon>Streptophyta</taxon>
        <taxon>Embryophyta</taxon>
        <taxon>Tracheophyta</taxon>
        <taxon>Spermatophyta</taxon>
        <taxon>Pinopsida</taxon>
        <taxon>Pinidae</taxon>
        <taxon>Conifers I</taxon>
        <taxon>Pinales</taxon>
        <taxon>Pinaceae</taxon>
        <taxon>Picea</taxon>
    </lineage>
</organism>
<evidence type="ECO:0000313" key="2">
    <source>
        <dbReference type="EMBL" id="QHR91403.1"/>
    </source>
</evidence>
<keyword evidence="1" id="KW-1133">Transmembrane helix</keyword>
<gene>
    <name evidence="2" type="primary">orf05469</name>
    <name evidence="2" type="ORF">Q903MT_gene5437</name>
</gene>
<dbReference type="EMBL" id="MK697702">
    <property type="protein sequence ID" value="QHR91403.1"/>
    <property type="molecule type" value="Genomic_DNA"/>
</dbReference>
<keyword evidence="1" id="KW-0812">Transmembrane</keyword>
<evidence type="ECO:0000256" key="1">
    <source>
        <dbReference type="SAM" id="Phobius"/>
    </source>
</evidence>
<dbReference type="AlphaFoldDB" id="A0A6B9XTL1"/>
<feature type="transmembrane region" description="Helical" evidence="1">
    <location>
        <begin position="12"/>
        <end position="34"/>
    </location>
</feature>
<protein>
    <submittedName>
        <fullName evidence="2">Uncharacterized protein</fullName>
    </submittedName>
</protein>
<name>A0A6B9XTL1_PICSI</name>
<proteinExistence type="predicted"/>
<reference evidence="2" key="1">
    <citation type="submission" date="2019-03" db="EMBL/GenBank/DDBJ databases">
        <title>Largest Complete Mitochondrial Genome of a Gymnosperm, Sitka Spruce (Picea sitchensis), Indicates Complex Physical Structure.</title>
        <authorList>
            <person name="Jackman S.D."/>
            <person name="Coombe L."/>
            <person name="Warren R."/>
            <person name="Kirk H."/>
            <person name="Trinh E."/>
            <person name="McLeod T."/>
            <person name="Pleasance S."/>
            <person name="Pandoh P."/>
            <person name="Zhao Y."/>
            <person name="Coope R."/>
            <person name="Bousquet J."/>
            <person name="Bohlmann J.C."/>
            <person name="Jones S.J.M."/>
            <person name="Birol I."/>
        </authorList>
    </citation>
    <scope>NUCLEOTIDE SEQUENCE</scope>
    <source>
        <strain evidence="2">Q903</strain>
    </source>
</reference>
<keyword evidence="1" id="KW-0472">Membrane</keyword>
<keyword evidence="2" id="KW-0496">Mitochondrion</keyword>
<accession>A0A6B9XTL1</accession>
<sequence>MNGTATSRFRVAHLYFLYMLLLLSSFAHHTYLILFTVSFCQSSEGVTHYSNECPPLKEA</sequence>